<evidence type="ECO:0000256" key="15">
    <source>
        <dbReference type="ARBA" id="ARBA00031446"/>
    </source>
</evidence>
<sequence length="186" mass="21953">MTVLLHLCCGPCTIFPLTALRAQGRSVQGYFYNPNIHPFREFKQRLASLEDLALRTSLPVEYEREYGLREYLRKVVFHEEERCLLCYRMRLEATAKKARELGAEGFSTTLLYSRYQRHEAIRALGEELAEQYGVAFLYEDFRTGWQKGIDASLEMGLYRQPYCGCIYSEQERYDKKFRKGKEKKQD</sequence>
<reference evidence="18" key="1">
    <citation type="journal article" date="2022" name="bioRxiv">
        <title>Thiovibrio frasassiensisgen. nov., sp. nov., an autotrophic, elemental sulfur disproportionating bacterium isolated from sulfidic karst sediment, and proposal of Thiovibrionaceae fam. nov.</title>
        <authorList>
            <person name="Aronson H."/>
            <person name="Thomas C."/>
            <person name="Bhattacharyya M."/>
            <person name="Eckstein S."/>
            <person name="Jensen S."/>
            <person name="Barco R."/>
            <person name="Macalady J."/>
            <person name="Amend J."/>
        </authorList>
    </citation>
    <scope>NUCLEOTIDE SEQUENCE</scope>
    <source>
        <strain evidence="18">RS19-109</strain>
    </source>
</reference>
<protein>
    <recommendedName>
        <fullName evidence="5 17">Epoxyqueuosine reductase QueH</fullName>
        <ecNumber evidence="4 17">1.17.99.6</ecNumber>
    </recommendedName>
    <alternativeName>
        <fullName evidence="15 17">Queuosine biosynthesis protein QueH</fullName>
    </alternativeName>
</protein>
<evidence type="ECO:0000256" key="11">
    <source>
        <dbReference type="ARBA" id="ARBA00023004"/>
    </source>
</evidence>
<feature type="binding site" evidence="17">
    <location>
        <position position="9"/>
    </location>
    <ligand>
        <name>[4Fe-4S] cluster</name>
        <dbReference type="ChEBI" id="CHEBI:49883"/>
    </ligand>
</feature>
<evidence type="ECO:0000256" key="12">
    <source>
        <dbReference type="ARBA" id="ARBA00023014"/>
    </source>
</evidence>
<keyword evidence="11 17" id="KW-0408">Iron</keyword>
<dbReference type="EMBL" id="JAPHEH010000001">
    <property type="protein sequence ID" value="MDG4475082.1"/>
    <property type="molecule type" value="Genomic_DNA"/>
</dbReference>
<evidence type="ECO:0000256" key="8">
    <source>
        <dbReference type="ARBA" id="ARBA00022723"/>
    </source>
</evidence>
<keyword evidence="8 17" id="KW-0479">Metal-binding</keyword>
<dbReference type="RefSeq" id="WP_307632058.1">
    <property type="nucleotide sequence ID" value="NZ_JAPHEH010000001.1"/>
</dbReference>
<comment type="catalytic activity">
    <reaction evidence="16 17">
        <text>epoxyqueuosine(34) in tRNA + AH2 = queuosine(34) in tRNA + A + H2O</text>
        <dbReference type="Rhea" id="RHEA:32159"/>
        <dbReference type="Rhea" id="RHEA-COMP:18571"/>
        <dbReference type="Rhea" id="RHEA-COMP:18582"/>
        <dbReference type="ChEBI" id="CHEBI:13193"/>
        <dbReference type="ChEBI" id="CHEBI:15377"/>
        <dbReference type="ChEBI" id="CHEBI:17499"/>
        <dbReference type="ChEBI" id="CHEBI:194431"/>
        <dbReference type="ChEBI" id="CHEBI:194443"/>
        <dbReference type="EC" id="1.17.99.6"/>
    </reaction>
</comment>
<evidence type="ECO:0000256" key="4">
    <source>
        <dbReference type="ARBA" id="ARBA00012622"/>
    </source>
</evidence>
<keyword evidence="9 17" id="KW-0671">Queuosine biosynthesis</keyword>
<dbReference type="EC" id="1.17.99.6" evidence="4 17"/>
<feature type="binding site" evidence="17">
    <location>
        <position position="86"/>
    </location>
    <ligand>
        <name>[4Fe-4S] cluster</name>
        <dbReference type="ChEBI" id="CHEBI:49883"/>
    </ligand>
</feature>
<feature type="binding site" evidence="17">
    <location>
        <position position="8"/>
    </location>
    <ligand>
        <name>[4Fe-4S] cluster</name>
        <dbReference type="ChEBI" id="CHEBI:49883"/>
    </ligand>
</feature>
<feature type="disulfide bond" description="Redox-active" evidence="17">
    <location>
        <begin position="163"/>
        <end position="165"/>
    </location>
</feature>
<name>A0A9X4MLN3_9BACT</name>
<dbReference type="GO" id="GO:0051539">
    <property type="term" value="F:4 iron, 4 sulfur cluster binding"/>
    <property type="evidence" value="ECO:0007669"/>
    <property type="project" value="UniProtKB-UniRule"/>
</dbReference>
<comment type="pathway">
    <text evidence="2 17">tRNA modification; tRNA-queuosine biosynthesis.</text>
</comment>
<evidence type="ECO:0000256" key="2">
    <source>
        <dbReference type="ARBA" id="ARBA00004691"/>
    </source>
</evidence>
<evidence type="ECO:0000313" key="18">
    <source>
        <dbReference type="EMBL" id="MDG4475082.1"/>
    </source>
</evidence>
<keyword evidence="12 17" id="KW-0411">Iron-sulfur</keyword>
<evidence type="ECO:0000256" key="13">
    <source>
        <dbReference type="ARBA" id="ARBA00023157"/>
    </source>
</evidence>
<keyword evidence="6 17" id="KW-0004">4Fe-4S</keyword>
<dbReference type="PANTHER" id="PTHR36701">
    <property type="entry name" value="EPOXYQUEUOSINE REDUCTASE QUEH"/>
    <property type="match status" value="1"/>
</dbReference>
<accession>A0A9X4MLN3</accession>
<evidence type="ECO:0000256" key="3">
    <source>
        <dbReference type="ARBA" id="ARBA00008207"/>
    </source>
</evidence>
<dbReference type="AlphaFoldDB" id="A0A9X4MLN3"/>
<evidence type="ECO:0000256" key="1">
    <source>
        <dbReference type="ARBA" id="ARBA00002268"/>
    </source>
</evidence>
<gene>
    <name evidence="17" type="primary">queH</name>
    <name evidence="18" type="ORF">OLX77_02765</name>
</gene>
<dbReference type="Pfam" id="PF02677">
    <property type="entry name" value="QueH"/>
    <property type="match status" value="1"/>
</dbReference>
<keyword evidence="7 17" id="KW-0819">tRNA processing</keyword>
<dbReference type="HAMAP" id="MF_02089">
    <property type="entry name" value="QueH"/>
    <property type="match status" value="1"/>
</dbReference>
<evidence type="ECO:0000256" key="5">
    <source>
        <dbReference type="ARBA" id="ARBA00016895"/>
    </source>
</evidence>
<dbReference type="GO" id="GO:0046872">
    <property type="term" value="F:metal ion binding"/>
    <property type="evidence" value="ECO:0007669"/>
    <property type="project" value="UniProtKB-KW"/>
</dbReference>
<dbReference type="Proteomes" id="UP001154240">
    <property type="component" value="Unassembled WGS sequence"/>
</dbReference>
<evidence type="ECO:0000256" key="16">
    <source>
        <dbReference type="ARBA" id="ARBA00047415"/>
    </source>
</evidence>
<proteinExistence type="inferred from homology"/>
<dbReference type="InterPro" id="IPR003828">
    <property type="entry name" value="QueH"/>
</dbReference>
<comment type="function">
    <text evidence="1 17">Catalyzes the conversion of epoxyqueuosine (oQ) to queuosine (Q), which is a hypermodified base found in the wobble positions of tRNA(Asp), tRNA(Asn), tRNA(His) and tRNA(Tyr).</text>
</comment>
<evidence type="ECO:0000256" key="7">
    <source>
        <dbReference type="ARBA" id="ARBA00022694"/>
    </source>
</evidence>
<evidence type="ECO:0000256" key="6">
    <source>
        <dbReference type="ARBA" id="ARBA00022485"/>
    </source>
</evidence>
<evidence type="ECO:0000256" key="9">
    <source>
        <dbReference type="ARBA" id="ARBA00022785"/>
    </source>
</evidence>
<feature type="binding site" evidence="17">
    <location>
        <position position="83"/>
    </location>
    <ligand>
        <name>[4Fe-4S] cluster</name>
        <dbReference type="ChEBI" id="CHEBI:49883"/>
    </ligand>
</feature>
<evidence type="ECO:0000256" key="14">
    <source>
        <dbReference type="ARBA" id="ARBA00023284"/>
    </source>
</evidence>
<comment type="caution">
    <text evidence="18">The sequence shown here is derived from an EMBL/GenBank/DDBJ whole genome shotgun (WGS) entry which is preliminary data.</text>
</comment>
<evidence type="ECO:0000313" key="19">
    <source>
        <dbReference type="Proteomes" id="UP001154240"/>
    </source>
</evidence>
<evidence type="ECO:0000256" key="10">
    <source>
        <dbReference type="ARBA" id="ARBA00023002"/>
    </source>
</evidence>
<keyword evidence="13 17" id="KW-1015">Disulfide bond</keyword>
<dbReference type="GO" id="GO:0008616">
    <property type="term" value="P:tRNA queuosine(34) biosynthetic process"/>
    <property type="evidence" value="ECO:0007669"/>
    <property type="project" value="UniProtKB-UniRule"/>
</dbReference>
<keyword evidence="14 17" id="KW-0676">Redox-active center</keyword>
<reference evidence="18" key="2">
    <citation type="submission" date="2022-10" db="EMBL/GenBank/DDBJ databases">
        <authorList>
            <person name="Aronson H.S."/>
        </authorList>
    </citation>
    <scope>NUCLEOTIDE SEQUENCE</scope>
    <source>
        <strain evidence="18">RS19-109</strain>
    </source>
</reference>
<keyword evidence="10 17" id="KW-0560">Oxidoreductase</keyword>
<evidence type="ECO:0000256" key="17">
    <source>
        <dbReference type="HAMAP-Rule" id="MF_02089"/>
    </source>
</evidence>
<comment type="similarity">
    <text evidence="3 17">Belongs to the QueH family.</text>
</comment>
<organism evidence="18 19">
    <name type="scientific">Thiovibrio frasassiensis</name>
    <dbReference type="NCBI Taxonomy" id="2984131"/>
    <lineage>
        <taxon>Bacteria</taxon>
        <taxon>Pseudomonadati</taxon>
        <taxon>Thermodesulfobacteriota</taxon>
        <taxon>Desulfobulbia</taxon>
        <taxon>Desulfobulbales</taxon>
        <taxon>Thiovibrionaceae</taxon>
        <taxon>Thiovibrio</taxon>
    </lineage>
</organism>
<dbReference type="GO" id="GO:0052693">
    <property type="term" value="F:epoxyqueuosine reductase activity"/>
    <property type="evidence" value="ECO:0007669"/>
    <property type="project" value="UniProtKB-UniRule"/>
</dbReference>
<dbReference type="PANTHER" id="PTHR36701:SF1">
    <property type="entry name" value="EPOXYQUEUOSINE REDUCTASE QUEH"/>
    <property type="match status" value="1"/>
</dbReference>
<keyword evidence="19" id="KW-1185">Reference proteome</keyword>